<sequence>MFSSLKRETRTKARKIVIRSGILNNYPGMQVGEWASAPHIVFVHNGRAYGLVPAHALLPGPIHPDVGALSDEGVEDLEGFTFGDFGEDSDGDQVLDHEAVSTGLGSLSPRTEYPASEDELFKAYHGMIPESTAHDGNPMFGESHHNDRDRKINKDGDPESLLDTCLVASIDLDYALLELEFDPLLSLADIVILDISPQKSFLALWIKNEKDAGRAPTKVKAFDFASYILEARKDLTGPKNIINLNENGVQEGESSTGKVLGNVLRKGAEIKKSESTA</sequence>
<organism evidence="1 2">
    <name type="scientific">Monosporascus cannonballus</name>
    <dbReference type="NCBI Taxonomy" id="155416"/>
    <lineage>
        <taxon>Eukaryota</taxon>
        <taxon>Fungi</taxon>
        <taxon>Dikarya</taxon>
        <taxon>Ascomycota</taxon>
        <taxon>Pezizomycotina</taxon>
        <taxon>Sordariomycetes</taxon>
        <taxon>Xylariomycetidae</taxon>
        <taxon>Xylariales</taxon>
        <taxon>Xylariales incertae sedis</taxon>
        <taxon>Monosporascus</taxon>
    </lineage>
</organism>
<dbReference type="Proteomes" id="UP000294003">
    <property type="component" value="Unassembled WGS sequence"/>
</dbReference>
<evidence type="ECO:0000313" key="2">
    <source>
        <dbReference type="Proteomes" id="UP000294003"/>
    </source>
</evidence>
<dbReference type="EMBL" id="QJNS01000192">
    <property type="protein sequence ID" value="RYO83286.1"/>
    <property type="molecule type" value="Genomic_DNA"/>
</dbReference>
<keyword evidence="2" id="KW-1185">Reference proteome</keyword>
<accession>A0ABY0H337</accession>
<protein>
    <submittedName>
        <fullName evidence="1">Uncharacterized protein</fullName>
    </submittedName>
</protein>
<evidence type="ECO:0000313" key="1">
    <source>
        <dbReference type="EMBL" id="RYO83286.1"/>
    </source>
</evidence>
<comment type="caution">
    <text evidence="1">The sequence shown here is derived from an EMBL/GenBank/DDBJ whole genome shotgun (WGS) entry which is preliminary data.</text>
</comment>
<proteinExistence type="predicted"/>
<reference evidence="1 2" key="1">
    <citation type="submission" date="2018-06" db="EMBL/GenBank/DDBJ databases">
        <title>Complete Genomes of Monosporascus.</title>
        <authorList>
            <person name="Robinson A.J."/>
            <person name="Natvig D.O."/>
        </authorList>
    </citation>
    <scope>NUCLEOTIDE SEQUENCE [LARGE SCALE GENOMIC DNA]</scope>
    <source>
        <strain evidence="1 2">CBS 609.92</strain>
    </source>
</reference>
<name>A0ABY0H337_9PEZI</name>
<gene>
    <name evidence="1" type="ORF">DL762_006195</name>
</gene>